<organism evidence="1 2">
    <name type="scientific">Pyropia yezoensis</name>
    <name type="common">Susabi-nori</name>
    <name type="synonym">Porphyra yezoensis</name>
    <dbReference type="NCBI Taxonomy" id="2788"/>
    <lineage>
        <taxon>Eukaryota</taxon>
        <taxon>Rhodophyta</taxon>
        <taxon>Bangiophyceae</taxon>
        <taxon>Bangiales</taxon>
        <taxon>Bangiaceae</taxon>
        <taxon>Pyropia</taxon>
    </lineage>
</organism>
<keyword evidence="2" id="KW-1185">Reference proteome</keyword>
<name>A0ACC3CJW4_PYRYE</name>
<sequence>MPRVPPVTTLVLHTWREHCKPKPWDRPSGSDGEDDAVGGGHSSDAGGGPPLPPRRLPAGRAAAGARGGRLPYRRSMSVDEGLVGGGGGSGSGSGGGGRARHRLAGSGSGTPRDVDAGGSGPSHRRSASRPEPPSAVLSPSSSEDDLTLGASWAVPADGPAAWDVPTAAVAICLPAASRAAMRRSVSVDMDLRSDRGGGDAAAGAPTPRRGSVGGSGDVPTWGTSSVGAVSSPATAVTAADSVTTGHPFLTDLGGSLGAQLPEGVSSSAPTVSLLAGRGSAPQLAPVPAASSQVLATAGAPAWSIPSRRGVRGGGRRAFPRSASTDGSGPALAAAARNLATGGGTRRSGVRLAATASSGSSAGELLARGPVALPVASGAGDGIDSLPPLPPGIGGGHLHHPYPYPYPPHPPYAHSVRPPPPPAVFLRGTPRATAVDDLHLPNRMAASPRREVRRSASTDEALEALPPLPPRGGTAPSRAAATSDDGDKVTDLELGSAPPAAAAPGGGSPLVPPVWGRRAARRRRDEGLCSLGDGVVRTRPPRPSGKDWREGSSAGGSISDGSDVT</sequence>
<proteinExistence type="predicted"/>
<evidence type="ECO:0000313" key="2">
    <source>
        <dbReference type="Proteomes" id="UP000798662"/>
    </source>
</evidence>
<protein>
    <submittedName>
        <fullName evidence="1">Uncharacterized protein</fullName>
    </submittedName>
</protein>
<dbReference type="EMBL" id="CM020620">
    <property type="protein sequence ID" value="KAK1870129.1"/>
    <property type="molecule type" value="Genomic_DNA"/>
</dbReference>
<accession>A0ACC3CJW4</accession>
<reference evidence="1" key="1">
    <citation type="submission" date="2019-11" db="EMBL/GenBank/DDBJ databases">
        <title>Nori genome reveals adaptations in red seaweeds to the harsh intertidal environment.</title>
        <authorList>
            <person name="Wang D."/>
            <person name="Mao Y."/>
        </authorList>
    </citation>
    <scope>NUCLEOTIDE SEQUENCE</scope>
    <source>
        <tissue evidence="1">Gametophyte</tissue>
    </source>
</reference>
<gene>
    <name evidence="1" type="ORF">I4F81_012591</name>
</gene>
<comment type="caution">
    <text evidence="1">The sequence shown here is derived from an EMBL/GenBank/DDBJ whole genome shotgun (WGS) entry which is preliminary data.</text>
</comment>
<dbReference type="Proteomes" id="UP000798662">
    <property type="component" value="Chromosome 3"/>
</dbReference>
<evidence type="ECO:0000313" key="1">
    <source>
        <dbReference type="EMBL" id="KAK1870129.1"/>
    </source>
</evidence>